<keyword evidence="3" id="KW-1185">Reference proteome</keyword>
<accession>A0A6G1IXI9</accession>
<dbReference type="AlphaFoldDB" id="A0A6G1IXI9"/>
<name>A0A6G1IXI9_9PLEO</name>
<dbReference type="InterPro" id="IPR051678">
    <property type="entry name" value="AGP_Transferase"/>
</dbReference>
<dbReference type="Gene3D" id="3.90.1200.10">
    <property type="match status" value="1"/>
</dbReference>
<sequence>MDPPVLFDLSAIPTDPNFDNLSSTFFLRHKELPSPQAVRAQILAQHNTSISFEERKIFYPDGPYMEPPPAVFEDMGLFVKWGNLASIMEGQSLYAVRRFLQGAVPVPEIYGWRTDARQTYLYMERIRGGGTLEQVGMTWRRMTAFVFAASVVRALVRDRAISDMYWLDAGPFPSVKVFHDWFAFLFRRPFPNGHLIPIEPFRQDLCDNSGILFTQGDLHRSNILVMTTDPPKVVAIVDWEQAGWLPEYWEVLKAHYTVDDEWSKKYLPPDYGLGHGYMRSLGLLRIIYGVLISEWRRRDPPSIIALSRKTFE</sequence>
<reference evidence="2" key="1">
    <citation type="journal article" date="2020" name="Stud. Mycol.">
        <title>101 Dothideomycetes genomes: a test case for predicting lifestyles and emergence of pathogens.</title>
        <authorList>
            <person name="Haridas S."/>
            <person name="Albert R."/>
            <person name="Binder M."/>
            <person name="Bloem J."/>
            <person name="Labutti K."/>
            <person name="Salamov A."/>
            <person name="Andreopoulos B."/>
            <person name="Baker S."/>
            <person name="Barry K."/>
            <person name="Bills G."/>
            <person name="Bluhm B."/>
            <person name="Cannon C."/>
            <person name="Castanera R."/>
            <person name="Culley D."/>
            <person name="Daum C."/>
            <person name="Ezra D."/>
            <person name="Gonzalez J."/>
            <person name="Henrissat B."/>
            <person name="Kuo A."/>
            <person name="Liang C."/>
            <person name="Lipzen A."/>
            <person name="Lutzoni F."/>
            <person name="Magnuson J."/>
            <person name="Mondo S."/>
            <person name="Nolan M."/>
            <person name="Ohm R."/>
            <person name="Pangilinan J."/>
            <person name="Park H.-J."/>
            <person name="Ramirez L."/>
            <person name="Alfaro M."/>
            <person name="Sun H."/>
            <person name="Tritt A."/>
            <person name="Yoshinaga Y."/>
            <person name="Zwiers L.-H."/>
            <person name="Turgeon B."/>
            <person name="Goodwin S."/>
            <person name="Spatafora J."/>
            <person name="Crous P."/>
            <person name="Grigoriev I."/>
        </authorList>
    </citation>
    <scope>NUCLEOTIDE SEQUENCE</scope>
    <source>
        <strain evidence="2">CBS 122367</strain>
    </source>
</reference>
<dbReference type="PANTHER" id="PTHR21310:SF54">
    <property type="entry name" value="AMINOGLYCOSIDE PHOSPHOTRANSFERASE DOMAIN-CONTAINING PROTEIN"/>
    <property type="match status" value="1"/>
</dbReference>
<dbReference type="Pfam" id="PF01636">
    <property type="entry name" value="APH"/>
    <property type="match status" value="1"/>
</dbReference>
<evidence type="ECO:0000313" key="3">
    <source>
        <dbReference type="Proteomes" id="UP000799291"/>
    </source>
</evidence>
<protein>
    <recommendedName>
        <fullName evidence="1">Aminoglycoside phosphotransferase domain-containing protein</fullName>
    </recommendedName>
</protein>
<dbReference type="PANTHER" id="PTHR21310">
    <property type="entry name" value="AMINOGLYCOSIDE PHOSPHOTRANSFERASE-RELATED-RELATED"/>
    <property type="match status" value="1"/>
</dbReference>
<organism evidence="2 3">
    <name type="scientific">Lentithecium fluviatile CBS 122367</name>
    <dbReference type="NCBI Taxonomy" id="1168545"/>
    <lineage>
        <taxon>Eukaryota</taxon>
        <taxon>Fungi</taxon>
        <taxon>Dikarya</taxon>
        <taxon>Ascomycota</taxon>
        <taxon>Pezizomycotina</taxon>
        <taxon>Dothideomycetes</taxon>
        <taxon>Pleosporomycetidae</taxon>
        <taxon>Pleosporales</taxon>
        <taxon>Massarineae</taxon>
        <taxon>Lentitheciaceae</taxon>
        <taxon>Lentithecium</taxon>
    </lineage>
</organism>
<evidence type="ECO:0000313" key="2">
    <source>
        <dbReference type="EMBL" id="KAF2682661.1"/>
    </source>
</evidence>
<proteinExistence type="predicted"/>
<dbReference type="InterPro" id="IPR011009">
    <property type="entry name" value="Kinase-like_dom_sf"/>
</dbReference>
<dbReference type="Proteomes" id="UP000799291">
    <property type="component" value="Unassembled WGS sequence"/>
</dbReference>
<evidence type="ECO:0000259" key="1">
    <source>
        <dbReference type="Pfam" id="PF01636"/>
    </source>
</evidence>
<gene>
    <name evidence="2" type="ORF">K458DRAFT_405424</name>
</gene>
<feature type="domain" description="Aminoglycoside phosphotransferase" evidence="1">
    <location>
        <begin position="216"/>
        <end position="264"/>
    </location>
</feature>
<dbReference type="SUPFAM" id="SSF56112">
    <property type="entry name" value="Protein kinase-like (PK-like)"/>
    <property type="match status" value="1"/>
</dbReference>
<dbReference type="EMBL" id="MU005586">
    <property type="protein sequence ID" value="KAF2682661.1"/>
    <property type="molecule type" value="Genomic_DNA"/>
</dbReference>
<dbReference type="InterPro" id="IPR002575">
    <property type="entry name" value="Aminoglycoside_PTrfase"/>
</dbReference>
<dbReference type="OrthoDB" id="5404599at2759"/>